<dbReference type="Proteomes" id="UP001147747">
    <property type="component" value="Unassembled WGS sequence"/>
</dbReference>
<dbReference type="GeneID" id="81376265"/>
<protein>
    <submittedName>
        <fullName evidence="1">Pyridoxal phosphate-dependent transferase</fullName>
    </submittedName>
</protein>
<keyword evidence="1" id="KW-0808">Transferase</keyword>
<dbReference type="GO" id="GO:0016740">
    <property type="term" value="F:transferase activity"/>
    <property type="evidence" value="ECO:0007669"/>
    <property type="project" value="UniProtKB-KW"/>
</dbReference>
<sequence>MRDTTEGLNSFIRGIEFTPGDNVAILDSEHPNHAHGWMALREAGLEVRQVPTIPESEKTGNVVEADAETFAPYVDGRTRAIGLSSVIFHSGQKKDIKDICDVYRLGPEERFHY</sequence>
<dbReference type="EMBL" id="JAPZBU010000011">
    <property type="protein sequence ID" value="KAJ5379529.1"/>
    <property type="molecule type" value="Genomic_DNA"/>
</dbReference>
<name>A0A9W9SKR1_9EURO</name>
<dbReference type="SUPFAM" id="SSF53383">
    <property type="entry name" value="PLP-dependent transferases"/>
    <property type="match status" value="1"/>
</dbReference>
<evidence type="ECO:0000313" key="1">
    <source>
        <dbReference type="EMBL" id="KAJ5379529.1"/>
    </source>
</evidence>
<dbReference type="InterPro" id="IPR015421">
    <property type="entry name" value="PyrdxlP-dep_Trfase_major"/>
</dbReference>
<gene>
    <name evidence="1" type="ORF">N7509_012648</name>
</gene>
<dbReference type="Gene3D" id="3.40.640.10">
    <property type="entry name" value="Type I PLP-dependent aspartate aminotransferase-like (Major domain)"/>
    <property type="match status" value="1"/>
</dbReference>
<proteinExistence type="predicted"/>
<dbReference type="RefSeq" id="XP_056483315.1">
    <property type="nucleotide sequence ID" value="XM_056637285.1"/>
</dbReference>
<organism evidence="1 2">
    <name type="scientific">Penicillium cosmopolitanum</name>
    <dbReference type="NCBI Taxonomy" id="1131564"/>
    <lineage>
        <taxon>Eukaryota</taxon>
        <taxon>Fungi</taxon>
        <taxon>Dikarya</taxon>
        <taxon>Ascomycota</taxon>
        <taxon>Pezizomycotina</taxon>
        <taxon>Eurotiomycetes</taxon>
        <taxon>Eurotiomycetidae</taxon>
        <taxon>Eurotiales</taxon>
        <taxon>Aspergillaceae</taxon>
        <taxon>Penicillium</taxon>
    </lineage>
</organism>
<accession>A0A9W9SKR1</accession>
<dbReference type="InterPro" id="IPR015424">
    <property type="entry name" value="PyrdxlP-dep_Trfase"/>
</dbReference>
<reference evidence="1" key="2">
    <citation type="journal article" date="2023" name="IMA Fungus">
        <title>Comparative genomic study of the Penicillium genus elucidates a diverse pangenome and 15 lateral gene transfer events.</title>
        <authorList>
            <person name="Petersen C."/>
            <person name="Sorensen T."/>
            <person name="Nielsen M.R."/>
            <person name="Sondergaard T.E."/>
            <person name="Sorensen J.L."/>
            <person name="Fitzpatrick D.A."/>
            <person name="Frisvad J.C."/>
            <person name="Nielsen K.L."/>
        </authorList>
    </citation>
    <scope>NUCLEOTIDE SEQUENCE</scope>
    <source>
        <strain evidence="1">IBT 29677</strain>
    </source>
</reference>
<dbReference type="AlphaFoldDB" id="A0A9W9SKR1"/>
<keyword evidence="2" id="KW-1185">Reference proteome</keyword>
<comment type="caution">
    <text evidence="1">The sequence shown here is derived from an EMBL/GenBank/DDBJ whole genome shotgun (WGS) entry which is preliminary data.</text>
</comment>
<dbReference type="OrthoDB" id="5978656at2759"/>
<reference evidence="1" key="1">
    <citation type="submission" date="2022-12" db="EMBL/GenBank/DDBJ databases">
        <authorList>
            <person name="Petersen C."/>
        </authorList>
    </citation>
    <scope>NUCLEOTIDE SEQUENCE</scope>
    <source>
        <strain evidence="1">IBT 29677</strain>
    </source>
</reference>
<evidence type="ECO:0000313" key="2">
    <source>
        <dbReference type="Proteomes" id="UP001147747"/>
    </source>
</evidence>